<protein>
    <submittedName>
        <fullName evidence="2">Uncharacterized protein</fullName>
    </submittedName>
</protein>
<evidence type="ECO:0000313" key="2">
    <source>
        <dbReference type="EMBL" id="PTX52393.1"/>
    </source>
</evidence>
<evidence type="ECO:0000313" key="3">
    <source>
        <dbReference type="Proteomes" id="UP000244224"/>
    </source>
</evidence>
<dbReference type="AlphaFoldDB" id="A0A2T6B8L4"/>
<feature type="compositionally biased region" description="Low complexity" evidence="1">
    <location>
        <begin position="192"/>
        <end position="207"/>
    </location>
</feature>
<feature type="region of interest" description="Disordered" evidence="1">
    <location>
        <begin position="192"/>
        <end position="233"/>
    </location>
</feature>
<dbReference type="EMBL" id="QBKP01000002">
    <property type="protein sequence ID" value="PTX52393.1"/>
    <property type="molecule type" value="Genomic_DNA"/>
</dbReference>
<sequence>MTGLSSVLKGVQPDLRDTIRRLHQEGWTPSKTNGGHIRLEHADAAKPVFTSSTPSDFRTPFNLVRDCRSALMGTARCPDPSTTLIGPDQAAEILSMHKRKRRRSGRRSVETIPALVVSRIGSEPARKEDRRRNPAVEQGPIVARDVTGEEQMTRIETPEAGQQEQQKELTEMNMIVEPEIATATRVPEVPAAAPTARATPAPRVKAPSVGGTTRTARAGSPKADPVSAPVPVTGSVPLDQEAVRIGMMIARGELTTLTITPEMVGQTLVFTRPPYLIAALAETAEGVPAAPRIIRRNLAFNDAILDFLRGFAGEDVPLSMIAEHMVSKGHYRQRSARFGVRSRLDQLVEAGLVTLICGPGEPHARLIG</sequence>
<dbReference type="Proteomes" id="UP000244224">
    <property type="component" value="Unassembled WGS sequence"/>
</dbReference>
<proteinExistence type="predicted"/>
<comment type="caution">
    <text evidence="2">The sequence shown here is derived from an EMBL/GenBank/DDBJ whole genome shotgun (WGS) entry which is preliminary data.</text>
</comment>
<keyword evidence="3" id="KW-1185">Reference proteome</keyword>
<evidence type="ECO:0000256" key="1">
    <source>
        <dbReference type="SAM" id="MobiDB-lite"/>
    </source>
</evidence>
<accession>A0A2T6B8L4</accession>
<name>A0A2T6B8L4_9RHOB</name>
<gene>
    <name evidence="2" type="ORF">C8N34_102172</name>
</gene>
<reference evidence="2 3" key="1">
    <citation type="submission" date="2018-04" db="EMBL/GenBank/DDBJ databases">
        <title>Genomic Encyclopedia of Archaeal and Bacterial Type Strains, Phase II (KMG-II): from individual species to whole genera.</title>
        <authorList>
            <person name="Goeker M."/>
        </authorList>
    </citation>
    <scope>NUCLEOTIDE SEQUENCE [LARGE SCALE GENOMIC DNA]</scope>
    <source>
        <strain evidence="2 3">DSM 21823</strain>
    </source>
</reference>
<organism evidence="2 3">
    <name type="scientific">Gemmobacter caeni</name>
    <dbReference type="NCBI Taxonomy" id="589035"/>
    <lineage>
        <taxon>Bacteria</taxon>
        <taxon>Pseudomonadati</taxon>
        <taxon>Pseudomonadota</taxon>
        <taxon>Alphaproteobacteria</taxon>
        <taxon>Rhodobacterales</taxon>
        <taxon>Paracoccaceae</taxon>
        <taxon>Gemmobacter</taxon>
    </lineage>
</organism>